<keyword evidence="3" id="KW-1185">Reference proteome</keyword>
<evidence type="ECO:0000313" key="2">
    <source>
        <dbReference type="EMBL" id="KAF4398212.1"/>
    </source>
</evidence>
<sequence length="110" mass="12522">MDRSLMSANRLSAEYSEGVDHFLDFCQKYAKNPKLVLCPFLKCCNMDITRIKEHLFRNDIDKSYKKDFNYEKGLITGILGGIPETQLLTLYVSNDDVGIELQPHGSITST</sequence>
<dbReference type="AlphaFoldDB" id="A0A7J6HSF4"/>
<organism evidence="2 3">
    <name type="scientific">Cannabis sativa</name>
    <name type="common">Hemp</name>
    <name type="synonym">Marijuana</name>
    <dbReference type="NCBI Taxonomy" id="3483"/>
    <lineage>
        <taxon>Eukaryota</taxon>
        <taxon>Viridiplantae</taxon>
        <taxon>Streptophyta</taxon>
        <taxon>Embryophyta</taxon>
        <taxon>Tracheophyta</taxon>
        <taxon>Spermatophyta</taxon>
        <taxon>Magnoliopsida</taxon>
        <taxon>eudicotyledons</taxon>
        <taxon>Gunneridae</taxon>
        <taxon>Pentapetalae</taxon>
        <taxon>rosids</taxon>
        <taxon>fabids</taxon>
        <taxon>Rosales</taxon>
        <taxon>Cannabaceae</taxon>
        <taxon>Cannabis</taxon>
    </lineage>
</organism>
<comment type="caution">
    <text evidence="2">The sequence shown here is derived from an EMBL/GenBank/DDBJ whole genome shotgun (WGS) entry which is preliminary data.</text>
</comment>
<gene>
    <name evidence="2" type="ORF">G4B88_009828</name>
</gene>
<dbReference type="Pfam" id="PF13963">
    <property type="entry name" value="Transpos_assoc"/>
    <property type="match status" value="1"/>
</dbReference>
<accession>A0A7J6HSF4</accession>
<name>A0A7J6HSF4_CANSA</name>
<evidence type="ECO:0000313" key="3">
    <source>
        <dbReference type="Proteomes" id="UP000583929"/>
    </source>
</evidence>
<dbReference type="InterPro" id="IPR029480">
    <property type="entry name" value="Transpos_assoc"/>
</dbReference>
<dbReference type="Proteomes" id="UP000583929">
    <property type="component" value="Unassembled WGS sequence"/>
</dbReference>
<proteinExistence type="predicted"/>
<feature type="domain" description="Transposase-associated" evidence="1">
    <location>
        <begin position="4"/>
        <end position="66"/>
    </location>
</feature>
<evidence type="ECO:0000259" key="1">
    <source>
        <dbReference type="Pfam" id="PF13963"/>
    </source>
</evidence>
<reference evidence="2 3" key="1">
    <citation type="journal article" date="2020" name="bioRxiv">
        <title>Sequence and annotation of 42 cannabis genomes reveals extensive copy number variation in cannabinoid synthesis and pathogen resistance genes.</title>
        <authorList>
            <person name="Mckernan K.J."/>
            <person name="Helbert Y."/>
            <person name="Kane L.T."/>
            <person name="Ebling H."/>
            <person name="Zhang L."/>
            <person name="Liu B."/>
            <person name="Eaton Z."/>
            <person name="Mclaughlin S."/>
            <person name="Kingan S."/>
            <person name="Baybayan P."/>
            <person name="Concepcion G."/>
            <person name="Jordan M."/>
            <person name="Riva A."/>
            <person name="Barbazuk W."/>
            <person name="Harkins T."/>
        </authorList>
    </citation>
    <scope>NUCLEOTIDE SEQUENCE [LARGE SCALE GENOMIC DNA]</scope>
    <source>
        <strain evidence="3">cv. Jamaican Lion 4</strain>
        <tissue evidence="2">Leaf</tissue>
    </source>
</reference>
<dbReference type="EMBL" id="JAATIQ010000028">
    <property type="protein sequence ID" value="KAF4398212.1"/>
    <property type="molecule type" value="Genomic_DNA"/>
</dbReference>
<protein>
    <recommendedName>
        <fullName evidence="1">Transposase-associated domain-containing protein</fullName>
    </recommendedName>
</protein>